<keyword evidence="5" id="KW-0819">tRNA processing</keyword>
<reference evidence="11 12" key="1">
    <citation type="submission" date="2023-09" db="EMBL/GenBank/DDBJ databases">
        <title>Genomes of two closely related lineages of the louse Polyplax serrata with different host specificities.</title>
        <authorList>
            <person name="Martinu J."/>
            <person name="Tarabai H."/>
            <person name="Stefka J."/>
            <person name="Hypsa V."/>
        </authorList>
    </citation>
    <scope>NUCLEOTIDE SEQUENCE [LARGE SCALE GENOMIC DNA]</scope>
    <source>
        <strain evidence="11">98ZLc_SE</strain>
    </source>
</reference>
<dbReference type="InterPro" id="IPR025812">
    <property type="entry name" value="Trm10_C_MTase_dom"/>
</dbReference>
<sequence>MNSLRKICNLIEKPLLFRTRLMKMPFSPRQIPTCRLETSHSVADISQQNAKEHQLSATVQCESTLSDNEKCFQEIANGDPNLLKKLKIIEFEVALLRERYSRIPATLKIEHWKHLLSLNSLFTKTKYLDFLFQTAKRKENQKKRKEIRRMEYENLKQVQPVVENYMNYGLQYNSLFIRIYDQTLQKLSNLRLASASLFSQHIVFDCSYESYMSDLNIKFCAKQLVHGYSFNRLHHSPFHVKYCNFNQNSTLFKYLDKLLIQNITKLDITEKSYLEVYPKDKIVYLSPHATDVVHKFDKDVVYVIGAYVDRGCGKKISLGKAKEANVRMAKLPIDHYIDWQKGGKSLPINIVLSILLDARYHGNWSKALRENLPSRCITRYERD</sequence>
<feature type="domain" description="SAM-dependent MTase TRM10-type" evidence="10">
    <location>
        <begin position="188"/>
        <end position="379"/>
    </location>
</feature>
<organism evidence="11 12">
    <name type="scientific">Polyplax serrata</name>
    <name type="common">Common mouse louse</name>
    <dbReference type="NCBI Taxonomy" id="468196"/>
    <lineage>
        <taxon>Eukaryota</taxon>
        <taxon>Metazoa</taxon>
        <taxon>Ecdysozoa</taxon>
        <taxon>Arthropoda</taxon>
        <taxon>Hexapoda</taxon>
        <taxon>Insecta</taxon>
        <taxon>Pterygota</taxon>
        <taxon>Neoptera</taxon>
        <taxon>Paraneoptera</taxon>
        <taxon>Psocodea</taxon>
        <taxon>Troctomorpha</taxon>
        <taxon>Phthiraptera</taxon>
        <taxon>Anoplura</taxon>
        <taxon>Polyplacidae</taxon>
        <taxon>Polyplax</taxon>
    </lineage>
</organism>
<evidence type="ECO:0000256" key="5">
    <source>
        <dbReference type="ARBA" id="ARBA00022694"/>
    </source>
</evidence>
<evidence type="ECO:0000256" key="1">
    <source>
        <dbReference type="ARBA" id="ARBA00004173"/>
    </source>
</evidence>
<gene>
    <name evidence="11" type="ORF">RUM44_002839</name>
</gene>
<evidence type="ECO:0000256" key="6">
    <source>
        <dbReference type="ARBA" id="ARBA00022946"/>
    </source>
</evidence>
<dbReference type="InterPro" id="IPR038459">
    <property type="entry name" value="MT_TRM10-typ_sf"/>
</dbReference>
<evidence type="ECO:0000313" key="12">
    <source>
        <dbReference type="Proteomes" id="UP001359485"/>
    </source>
</evidence>
<comment type="subcellular location">
    <subcellularLocation>
        <location evidence="1">Mitochondrion</location>
    </subcellularLocation>
</comment>
<keyword evidence="7" id="KW-0175">Coiled coil</keyword>
<evidence type="ECO:0000256" key="4">
    <source>
        <dbReference type="ARBA" id="ARBA00022691"/>
    </source>
</evidence>
<evidence type="ECO:0000256" key="8">
    <source>
        <dbReference type="ARBA" id="ARBA00023128"/>
    </source>
</evidence>
<dbReference type="CDD" id="cd18102">
    <property type="entry name" value="Trm10_MRRP1"/>
    <property type="match status" value="1"/>
</dbReference>
<comment type="caution">
    <text evidence="11">The sequence shown here is derived from an EMBL/GenBank/DDBJ whole genome shotgun (WGS) entry which is preliminary data.</text>
</comment>
<evidence type="ECO:0000256" key="3">
    <source>
        <dbReference type="ARBA" id="ARBA00022679"/>
    </source>
</evidence>
<dbReference type="InterPro" id="IPR007356">
    <property type="entry name" value="tRNA_m1G_MeTrfase_euk"/>
</dbReference>
<proteinExistence type="predicted"/>
<dbReference type="Gene3D" id="3.40.1280.30">
    <property type="match status" value="1"/>
</dbReference>
<dbReference type="InterPro" id="IPR028564">
    <property type="entry name" value="MT_TRM10-typ"/>
</dbReference>
<keyword evidence="8" id="KW-0496">Mitochondrion</keyword>
<evidence type="ECO:0000256" key="2">
    <source>
        <dbReference type="ARBA" id="ARBA00022603"/>
    </source>
</evidence>
<keyword evidence="6" id="KW-0809">Transit peptide</keyword>
<keyword evidence="2" id="KW-0489">Methyltransferase</keyword>
<keyword evidence="4" id="KW-0949">S-adenosyl-L-methionine</keyword>
<evidence type="ECO:0000256" key="7">
    <source>
        <dbReference type="ARBA" id="ARBA00023054"/>
    </source>
</evidence>
<name>A0ABR1AHG4_POLSC</name>
<dbReference type="PANTHER" id="PTHR13563:SF5">
    <property type="entry name" value="TRNA METHYLTRANSFERASE 10 HOMOLOG C"/>
    <property type="match status" value="1"/>
</dbReference>
<evidence type="ECO:0000259" key="10">
    <source>
        <dbReference type="PROSITE" id="PS51675"/>
    </source>
</evidence>
<dbReference type="Proteomes" id="UP001359485">
    <property type="component" value="Unassembled WGS sequence"/>
</dbReference>
<evidence type="ECO:0000313" key="11">
    <source>
        <dbReference type="EMBL" id="KAK6618387.1"/>
    </source>
</evidence>
<evidence type="ECO:0000256" key="9">
    <source>
        <dbReference type="ARBA" id="ARBA00029803"/>
    </source>
</evidence>
<dbReference type="PANTHER" id="PTHR13563">
    <property type="entry name" value="TRNA (GUANINE-9-) METHYLTRANSFERASE"/>
    <property type="match status" value="1"/>
</dbReference>
<accession>A0ABR1AHG4</accession>
<keyword evidence="12" id="KW-1185">Reference proteome</keyword>
<keyword evidence="3" id="KW-0808">Transferase</keyword>
<dbReference type="PROSITE" id="PS51675">
    <property type="entry name" value="SAM_MT_TRM10"/>
    <property type="match status" value="1"/>
</dbReference>
<protein>
    <recommendedName>
        <fullName evidence="9">RNA (guanine-9-)-methyltransferase domain-containing protein 1</fullName>
    </recommendedName>
</protein>
<dbReference type="EMBL" id="JAWJWF010000050">
    <property type="protein sequence ID" value="KAK6618387.1"/>
    <property type="molecule type" value="Genomic_DNA"/>
</dbReference>